<evidence type="ECO:0000313" key="23">
    <source>
        <dbReference type="Proteomes" id="UP000007648"/>
    </source>
</evidence>
<gene>
    <name evidence="22" type="primary">PCGF2</name>
</gene>
<protein>
    <recommendedName>
        <fullName evidence="15">Polycomb group RING finger protein 2</fullName>
    </recommendedName>
    <alternativeName>
        <fullName evidence="18">DNA-binding protein Mel-18</fullName>
    </alternativeName>
    <alternativeName>
        <fullName evidence="17">RING finger protein 110</fullName>
    </alternativeName>
    <alternativeName>
        <fullName evidence="16">Zinc finger protein 144</fullName>
    </alternativeName>
</protein>
<dbReference type="GO" id="GO:0006338">
    <property type="term" value="P:chromatin remodeling"/>
    <property type="evidence" value="ECO:0007669"/>
    <property type="project" value="Ensembl"/>
</dbReference>
<dbReference type="GO" id="GO:1990841">
    <property type="term" value="F:promoter-specific chromatin binding"/>
    <property type="evidence" value="ECO:0007669"/>
    <property type="project" value="TreeGrafter"/>
</dbReference>
<evidence type="ECO:0000256" key="5">
    <source>
        <dbReference type="ARBA" id="ARBA00022723"/>
    </source>
</evidence>
<evidence type="ECO:0000256" key="15">
    <source>
        <dbReference type="ARBA" id="ARBA00072768"/>
    </source>
</evidence>
<feature type="compositionally biased region" description="Polar residues" evidence="20">
    <location>
        <begin position="378"/>
        <end position="387"/>
    </location>
</feature>
<dbReference type="STRING" id="9305.ENSSHAP00000020502"/>
<evidence type="ECO:0000256" key="8">
    <source>
        <dbReference type="ARBA" id="ARBA00022843"/>
    </source>
</evidence>
<dbReference type="GO" id="GO:2001234">
    <property type="term" value="P:negative regulation of apoptotic signaling pathway"/>
    <property type="evidence" value="ECO:0007669"/>
    <property type="project" value="Ensembl"/>
</dbReference>
<dbReference type="InterPro" id="IPR032443">
    <property type="entry name" value="RAWUL"/>
</dbReference>
<dbReference type="PROSITE" id="PS00518">
    <property type="entry name" value="ZF_RING_1"/>
    <property type="match status" value="1"/>
</dbReference>
<dbReference type="Pfam" id="PF16207">
    <property type="entry name" value="RAWUL"/>
    <property type="match status" value="1"/>
</dbReference>
<feature type="compositionally biased region" description="Low complexity" evidence="20">
    <location>
        <begin position="325"/>
        <end position="377"/>
    </location>
</feature>
<evidence type="ECO:0000256" key="16">
    <source>
        <dbReference type="ARBA" id="ARBA00075464"/>
    </source>
</evidence>
<organism evidence="22 23">
    <name type="scientific">Sarcophilus harrisii</name>
    <name type="common">Tasmanian devil</name>
    <name type="synonym">Sarcophilus laniarius</name>
    <dbReference type="NCBI Taxonomy" id="9305"/>
    <lineage>
        <taxon>Eukaryota</taxon>
        <taxon>Metazoa</taxon>
        <taxon>Chordata</taxon>
        <taxon>Craniata</taxon>
        <taxon>Vertebrata</taxon>
        <taxon>Euteleostomi</taxon>
        <taxon>Mammalia</taxon>
        <taxon>Metatheria</taxon>
        <taxon>Dasyuromorphia</taxon>
        <taxon>Dasyuridae</taxon>
        <taxon>Sarcophilus</taxon>
    </lineage>
</organism>
<proteinExistence type="predicted"/>
<dbReference type="Gene3D" id="3.10.20.90">
    <property type="entry name" value="Phosphatidylinositol 3-kinase Catalytic Subunit, Chain A, domain 1"/>
    <property type="match status" value="1"/>
</dbReference>
<evidence type="ECO:0000256" key="13">
    <source>
        <dbReference type="ARBA" id="ARBA00057474"/>
    </source>
</evidence>
<dbReference type="FunCoup" id="G3WYJ7">
    <property type="interactions" value="744"/>
</dbReference>
<dbReference type="GO" id="GO:0003677">
    <property type="term" value="F:DNA binding"/>
    <property type="evidence" value="ECO:0007669"/>
    <property type="project" value="UniProtKB-KW"/>
</dbReference>
<dbReference type="CDD" id="cd17164">
    <property type="entry name" value="RAWUL_PCGF2"/>
    <property type="match status" value="1"/>
</dbReference>
<keyword evidence="5" id="KW-0479">Metal-binding</keyword>
<dbReference type="HOGENOM" id="CLU_046427_0_0_1"/>
<reference evidence="22 23" key="1">
    <citation type="journal article" date="2011" name="Proc. Natl. Acad. Sci. U.S.A.">
        <title>Genetic diversity and population structure of the endangered marsupial Sarcophilus harrisii (Tasmanian devil).</title>
        <authorList>
            <person name="Miller W."/>
            <person name="Hayes V.M."/>
            <person name="Ratan A."/>
            <person name="Petersen D.C."/>
            <person name="Wittekindt N.E."/>
            <person name="Miller J."/>
            <person name="Walenz B."/>
            <person name="Knight J."/>
            <person name="Qi J."/>
            <person name="Zhao F."/>
            <person name="Wang Q."/>
            <person name="Bedoya-Reina O.C."/>
            <person name="Katiyar N."/>
            <person name="Tomsho L.P."/>
            <person name="Kasson L.M."/>
            <person name="Hardie R.A."/>
            <person name="Woodbridge P."/>
            <person name="Tindall E.A."/>
            <person name="Bertelsen M.F."/>
            <person name="Dixon D."/>
            <person name="Pyecroft S."/>
            <person name="Helgen K.M."/>
            <person name="Lesk A.M."/>
            <person name="Pringle T.H."/>
            <person name="Patterson N."/>
            <person name="Zhang Y."/>
            <person name="Kreiss A."/>
            <person name="Woods G.M."/>
            <person name="Jones M.E."/>
            <person name="Schuster S.C."/>
        </authorList>
    </citation>
    <scope>NUCLEOTIDE SEQUENCE [LARGE SCALE GENOMIC DNA]</scope>
</reference>
<reference evidence="22" key="2">
    <citation type="submission" date="2025-08" db="UniProtKB">
        <authorList>
            <consortium name="Ensembl"/>
        </authorList>
    </citation>
    <scope>IDENTIFICATION</scope>
</reference>
<reference evidence="22" key="3">
    <citation type="submission" date="2025-09" db="UniProtKB">
        <authorList>
            <consortium name="Ensembl"/>
        </authorList>
    </citation>
    <scope>IDENTIFICATION</scope>
</reference>
<keyword evidence="23" id="KW-1185">Reference proteome</keyword>
<comment type="subunit">
    <text evidence="14">Exists as both a monomer and homodimer. Component of a PRC1-like complex. Interacts with CBX8, RING1 and RNF2. Interacts with CBX7. Interacts with PHC2.</text>
</comment>
<dbReference type="Gene3D" id="3.30.40.10">
    <property type="entry name" value="Zinc/RING finger domain, C3HC4 (zinc finger)"/>
    <property type="match status" value="1"/>
</dbReference>
<dbReference type="FunFam" id="3.10.20.90:FF:000170">
    <property type="entry name" value="Polycomb group RING finger protein 2"/>
    <property type="match status" value="1"/>
</dbReference>
<evidence type="ECO:0000256" key="1">
    <source>
        <dbReference type="ARBA" id="ARBA00004123"/>
    </source>
</evidence>
<dbReference type="Pfam" id="PF13923">
    <property type="entry name" value="zf-C3HC4_2"/>
    <property type="match status" value="1"/>
</dbReference>
<dbReference type="GeneTree" id="ENSGT00940000159730"/>
<dbReference type="Ensembl" id="ENSSHAT00000020665.2">
    <property type="protein sequence ID" value="ENSSHAP00000020502.2"/>
    <property type="gene ID" value="ENSSHAG00000029010.1"/>
</dbReference>
<dbReference type="InterPro" id="IPR013083">
    <property type="entry name" value="Znf_RING/FYVE/PHD"/>
</dbReference>
<feature type="region of interest" description="Disordered" evidence="20">
    <location>
        <begin position="301"/>
        <end position="403"/>
    </location>
</feature>
<evidence type="ECO:0000256" key="10">
    <source>
        <dbReference type="ARBA" id="ARBA00023125"/>
    </source>
</evidence>
<dbReference type="GO" id="GO:0009952">
    <property type="term" value="P:anterior/posterior pattern specification"/>
    <property type="evidence" value="ECO:0007669"/>
    <property type="project" value="Ensembl"/>
</dbReference>
<keyword evidence="6 19" id="KW-0863">Zinc-finger</keyword>
<dbReference type="GO" id="GO:0001739">
    <property type="term" value="C:sex chromatin"/>
    <property type="evidence" value="ECO:0007669"/>
    <property type="project" value="Ensembl"/>
</dbReference>
<keyword evidence="12" id="KW-0539">Nucleus</keyword>
<evidence type="ECO:0000259" key="21">
    <source>
        <dbReference type="PROSITE" id="PS50089"/>
    </source>
</evidence>
<evidence type="ECO:0000256" key="18">
    <source>
        <dbReference type="ARBA" id="ARBA00081756"/>
    </source>
</evidence>
<evidence type="ECO:0000256" key="9">
    <source>
        <dbReference type="ARBA" id="ARBA00023015"/>
    </source>
</evidence>
<dbReference type="GO" id="GO:0008270">
    <property type="term" value="F:zinc ion binding"/>
    <property type="evidence" value="ECO:0007669"/>
    <property type="project" value="UniProtKB-KW"/>
</dbReference>
<evidence type="ECO:0000256" key="7">
    <source>
        <dbReference type="ARBA" id="ARBA00022833"/>
    </source>
</evidence>
<dbReference type="SUPFAM" id="SSF57850">
    <property type="entry name" value="RING/U-box"/>
    <property type="match status" value="1"/>
</dbReference>
<keyword evidence="7" id="KW-0862">Zinc</keyword>
<dbReference type="InParanoid" id="G3WYJ7"/>
<dbReference type="eggNOG" id="KOG2660">
    <property type="taxonomic scope" value="Eukaryota"/>
</dbReference>
<evidence type="ECO:0000256" key="3">
    <source>
        <dbReference type="ARBA" id="ARBA00022499"/>
    </source>
</evidence>
<evidence type="ECO:0000256" key="2">
    <source>
        <dbReference type="ARBA" id="ARBA00022491"/>
    </source>
</evidence>
<dbReference type="GO" id="GO:0070301">
    <property type="term" value="P:cellular response to hydrogen peroxide"/>
    <property type="evidence" value="ECO:0007669"/>
    <property type="project" value="Ensembl"/>
</dbReference>
<keyword evidence="2" id="KW-0678">Repressor</keyword>
<dbReference type="PANTHER" id="PTHR10825">
    <property type="entry name" value="RING FINGER DOMAIN-CONTAINING, POLYCOMB GROUP COMPONENT"/>
    <property type="match status" value="1"/>
</dbReference>
<keyword evidence="11" id="KW-0804">Transcription</keyword>
<name>G3WYJ7_SARHA</name>
<dbReference type="FunFam" id="3.30.40.10:FF:000082">
    <property type="entry name" value="Polycomb group ring finger 2"/>
    <property type="match status" value="1"/>
</dbReference>
<evidence type="ECO:0000256" key="4">
    <source>
        <dbReference type="ARBA" id="ARBA00022553"/>
    </source>
</evidence>
<evidence type="ECO:0000256" key="20">
    <source>
        <dbReference type="SAM" id="MobiDB-lite"/>
    </source>
</evidence>
<dbReference type="GO" id="GO:0016604">
    <property type="term" value="C:nuclear body"/>
    <property type="evidence" value="ECO:0007669"/>
    <property type="project" value="Ensembl"/>
</dbReference>
<evidence type="ECO:0000256" key="14">
    <source>
        <dbReference type="ARBA" id="ARBA00062734"/>
    </source>
</evidence>
<evidence type="ECO:0000256" key="19">
    <source>
        <dbReference type="PROSITE-ProRule" id="PRU00175"/>
    </source>
</evidence>
<evidence type="ECO:0000313" key="22">
    <source>
        <dbReference type="Ensembl" id="ENSSHAP00000020502.2"/>
    </source>
</evidence>
<dbReference type="GO" id="GO:0035102">
    <property type="term" value="C:PRC1 complex"/>
    <property type="evidence" value="ECO:0007669"/>
    <property type="project" value="Ensembl"/>
</dbReference>
<evidence type="ECO:0000256" key="11">
    <source>
        <dbReference type="ARBA" id="ARBA00023163"/>
    </source>
</evidence>
<feature type="domain" description="RING-type" evidence="21">
    <location>
        <begin position="80"/>
        <end position="119"/>
    </location>
</feature>
<comment type="subcellular location">
    <subcellularLocation>
        <location evidence="1">Nucleus</location>
    </subcellularLocation>
</comment>
<dbReference type="InterPro" id="IPR001841">
    <property type="entry name" value="Znf_RING"/>
</dbReference>
<dbReference type="GO" id="GO:0048704">
    <property type="term" value="P:embryonic skeletal system morphogenesis"/>
    <property type="evidence" value="ECO:0007669"/>
    <property type="project" value="Ensembl"/>
</dbReference>
<accession>G3WYJ7</accession>
<comment type="function">
    <text evidence="13">Transcriptional repressor. Binds specifically to the DNA sequence 5'-GACTNGACT-3'. Has tumor suppressor activity. May play a role in control of cell proliferation and/or neural cell development. Regulates proliferation of early T progenitor cells by maintaining expression of HES1. Also plays a role in antero-posterior specification of the axial skeleton and negative regulation of the self-renewal activity of hematopoietic stem cells. Component of a Polycomb group (PcG) multiprotein PRC1-like complex, a complex class required to maintain the transcriptionally repressive state of many genes, including Hox genes, throughout development. PcG PRC1 complex acts via chromatin remodeling and modification of histones; it mediates monoubiquitination of histone H2A 'Lys-119', rendering chromatin heritably changed in its expressibility. Within the PRC1-like complex, regulates RNF2 ubiquitin ligase activity.</text>
</comment>
<dbReference type="InterPro" id="IPR017907">
    <property type="entry name" value="Znf_RING_CS"/>
</dbReference>
<evidence type="ECO:0000256" key="12">
    <source>
        <dbReference type="ARBA" id="ARBA00023242"/>
    </source>
</evidence>
<dbReference type="GO" id="GO:0097190">
    <property type="term" value="P:apoptotic signaling pathway"/>
    <property type="evidence" value="ECO:0007669"/>
    <property type="project" value="Ensembl"/>
</dbReference>
<keyword evidence="8" id="KW-0832">Ubl conjugation</keyword>
<sequence>MMKERFGAGGGVSTPETGFSPPAAGAGDSAGARPPSPPSHPLSRDPSDPGPRSVLPLFYPSIMHRTTRIKITELNPHLMCALCGGYFIDATTIVECLHSFCKTCIVRYLETNKYCPMCDVQVHKTRPLLSIRSDKTLQDIVYKLVPGLFKDEMKRRRDFYAAYPLTEVPNGSNEDRGEVLEQEKGALSDDEIVSLSIEFYEGVRDREEKKGALENGDGDKEKTGVRFLRCPAAMTVMHLAKFLRNKMDVPSKYKVEVLYEDEPLKEYYTLMDIAYIYPWRRNGPLPLKYRVQPACKRLPLPTVPAPSEGTNTSGASECESVSDKAPSPATLPATSSSLPSPATPSHGSPSSHGPAAAHPASPSPTAAPGGTANGGTSNCLQTPPSTSRGRKMTVNGTPVPPLT</sequence>
<dbReference type="PROSITE" id="PS50089">
    <property type="entry name" value="ZF_RING_2"/>
    <property type="match status" value="1"/>
</dbReference>
<dbReference type="GO" id="GO:0000122">
    <property type="term" value="P:negative regulation of transcription by RNA polymerase II"/>
    <property type="evidence" value="ECO:0007669"/>
    <property type="project" value="Ensembl"/>
</dbReference>
<keyword evidence="10" id="KW-0238">DNA-binding</keyword>
<keyword evidence="3" id="KW-1017">Isopeptide bond</keyword>
<keyword evidence="4" id="KW-0597">Phosphoprotein</keyword>
<evidence type="ECO:0000256" key="6">
    <source>
        <dbReference type="ARBA" id="ARBA00022771"/>
    </source>
</evidence>
<feature type="region of interest" description="Disordered" evidence="20">
    <location>
        <begin position="1"/>
        <end position="51"/>
    </location>
</feature>
<keyword evidence="9" id="KW-0805">Transcription regulation</keyword>
<dbReference type="GO" id="GO:0001701">
    <property type="term" value="P:in utero embryonic development"/>
    <property type="evidence" value="ECO:0007669"/>
    <property type="project" value="Ensembl"/>
</dbReference>
<evidence type="ECO:0000256" key="17">
    <source>
        <dbReference type="ARBA" id="ARBA00080432"/>
    </source>
</evidence>
<feature type="compositionally biased region" description="Low complexity" evidence="20">
    <location>
        <begin position="20"/>
        <end position="33"/>
    </location>
</feature>
<dbReference type="AlphaFoldDB" id="G3WYJ7"/>
<dbReference type="CDD" id="cd16736">
    <property type="entry name" value="RING-HC_PCGF4"/>
    <property type="match status" value="1"/>
</dbReference>
<dbReference type="SMART" id="SM00184">
    <property type="entry name" value="RING"/>
    <property type="match status" value="1"/>
</dbReference>
<dbReference type="PANTHER" id="PTHR10825:SF31">
    <property type="entry name" value="POLYCOMB GROUP RING FINGER PROTEIN 2"/>
    <property type="match status" value="1"/>
</dbReference>
<dbReference type="Proteomes" id="UP000007648">
    <property type="component" value="Unassembled WGS sequence"/>
</dbReference>